<protein>
    <recommendedName>
        <fullName evidence="4">ECF transporter S component</fullName>
    </recommendedName>
</protein>
<feature type="transmembrane region" description="Helical" evidence="1">
    <location>
        <begin position="103"/>
        <end position="125"/>
    </location>
</feature>
<feature type="transmembrane region" description="Helical" evidence="1">
    <location>
        <begin position="69"/>
        <end position="91"/>
    </location>
</feature>
<evidence type="ECO:0000313" key="2">
    <source>
        <dbReference type="EMBL" id="EGO61835.1"/>
    </source>
</evidence>
<gene>
    <name evidence="2" type="ORF">ALO_21384</name>
</gene>
<keyword evidence="3" id="KW-1185">Reference proteome</keyword>
<evidence type="ECO:0000313" key="3">
    <source>
        <dbReference type="Proteomes" id="UP000003240"/>
    </source>
</evidence>
<keyword evidence="1" id="KW-0812">Transmembrane</keyword>
<accession>F7NQ76</accession>
<keyword evidence="1" id="KW-1133">Transmembrane helix</keyword>
<comment type="caution">
    <text evidence="2">The sequence shown here is derived from an EMBL/GenBank/DDBJ whole genome shotgun (WGS) entry which is preliminary data.</text>
</comment>
<dbReference type="EMBL" id="AFGF01000280">
    <property type="protein sequence ID" value="EGO61835.1"/>
    <property type="molecule type" value="Genomic_DNA"/>
</dbReference>
<organism evidence="2 3">
    <name type="scientific">Acetonema longum DSM 6540</name>
    <dbReference type="NCBI Taxonomy" id="1009370"/>
    <lineage>
        <taxon>Bacteria</taxon>
        <taxon>Bacillati</taxon>
        <taxon>Bacillota</taxon>
        <taxon>Negativicutes</taxon>
        <taxon>Acetonemataceae</taxon>
        <taxon>Acetonema</taxon>
    </lineage>
</organism>
<feature type="transmembrane region" description="Helical" evidence="1">
    <location>
        <begin position="137"/>
        <end position="160"/>
    </location>
</feature>
<keyword evidence="1" id="KW-0472">Membrane</keyword>
<reference evidence="2 3" key="1">
    <citation type="journal article" date="2011" name="EMBO J.">
        <title>Structural diversity of bacterial flagellar motors.</title>
        <authorList>
            <person name="Chen S."/>
            <person name="Beeby M."/>
            <person name="Murphy G.E."/>
            <person name="Leadbetter J.R."/>
            <person name="Hendrixson D.R."/>
            <person name="Briegel A."/>
            <person name="Li Z."/>
            <person name="Shi J."/>
            <person name="Tocheva E.I."/>
            <person name="Muller A."/>
            <person name="Dobro M.J."/>
            <person name="Jensen G.J."/>
        </authorList>
    </citation>
    <scope>NUCLEOTIDE SEQUENCE [LARGE SCALE GENOMIC DNA]</scope>
    <source>
        <strain evidence="2 3">DSM 6540</strain>
    </source>
</reference>
<evidence type="ECO:0000256" key="1">
    <source>
        <dbReference type="SAM" id="Phobius"/>
    </source>
</evidence>
<sequence>MAYRILTRTALLLALALLFQSLRFYLPVPVFFSTVLIGTLVNATIIVAVRTAGVWPGMIVGVLTPVVAYFQQLLLLPLFIIPVAVGNMIYAGSFYKIFRRGNLPAVIIAAMLKAASLYFAFAWLVPLTGLAAKQAAMIIFVMSWPQLVTAIAGGLLALVIGRRIRQFHS</sequence>
<dbReference type="RefSeq" id="WP_004099956.1">
    <property type="nucleotide sequence ID" value="NZ_AFGF01000280.1"/>
</dbReference>
<evidence type="ECO:0008006" key="4">
    <source>
        <dbReference type="Google" id="ProtNLM"/>
    </source>
</evidence>
<dbReference type="OrthoDB" id="1682230at2"/>
<dbReference type="STRING" id="1009370.ALO_21384"/>
<dbReference type="AlphaFoldDB" id="F7NQ76"/>
<dbReference type="eggNOG" id="ENOG5032UR1">
    <property type="taxonomic scope" value="Bacteria"/>
</dbReference>
<proteinExistence type="predicted"/>
<name>F7NQ76_9FIRM</name>
<dbReference type="Proteomes" id="UP000003240">
    <property type="component" value="Unassembled WGS sequence"/>
</dbReference>